<organism evidence="1 2">
    <name type="scientific">Streptomyces malaysiensis subsp. samsunensis</name>
    <dbReference type="NCBI Taxonomy" id="459658"/>
    <lineage>
        <taxon>Bacteria</taxon>
        <taxon>Bacillati</taxon>
        <taxon>Actinomycetota</taxon>
        <taxon>Actinomycetes</taxon>
        <taxon>Kitasatosporales</taxon>
        <taxon>Streptomycetaceae</taxon>
        <taxon>Streptomyces</taxon>
        <taxon>Streptomyces violaceusniger group</taxon>
    </lineage>
</organism>
<dbReference type="Proteomes" id="UP001142400">
    <property type="component" value="Unassembled WGS sequence"/>
</dbReference>
<accession>A0A9X2M552</accession>
<dbReference type="EMBL" id="JANIIC010000216">
    <property type="protein sequence ID" value="MCQ8836630.1"/>
    <property type="molecule type" value="Genomic_DNA"/>
</dbReference>
<dbReference type="RefSeq" id="WP_257636652.1">
    <property type="nucleotide sequence ID" value="NZ_JANIIC010000216.1"/>
</dbReference>
<keyword evidence="2" id="KW-1185">Reference proteome</keyword>
<sequence length="154" mass="16955">MRQAAHAGERDLIFLDEFGFAPTMPTSCTWPRIGRRAVVPRKDTRNRRVNVLGAKIVGIEPDLLWQHTCGKIDARTLLEFVCARLAGPGGGAAVLDLPADGLGTNVMPVWERHRRCTIVLDNASTHVAKAFKGRCRQLAKIGRSCSICRHTARS</sequence>
<reference evidence="1" key="1">
    <citation type="submission" date="2022-06" db="EMBL/GenBank/DDBJ databases">
        <title>WGS of actinobacteria.</title>
        <authorList>
            <person name="Thawai C."/>
        </authorList>
    </citation>
    <scope>NUCLEOTIDE SEQUENCE</scope>
    <source>
        <strain evidence="1">DSM 42010</strain>
    </source>
</reference>
<evidence type="ECO:0008006" key="3">
    <source>
        <dbReference type="Google" id="ProtNLM"/>
    </source>
</evidence>
<comment type="caution">
    <text evidence="1">The sequence shown here is derived from an EMBL/GenBank/DDBJ whole genome shotgun (WGS) entry which is preliminary data.</text>
</comment>
<dbReference type="AlphaFoldDB" id="A0A9X2M552"/>
<evidence type="ECO:0000313" key="1">
    <source>
        <dbReference type="EMBL" id="MCQ8836630.1"/>
    </source>
</evidence>
<name>A0A9X2M552_STRMQ</name>
<proteinExistence type="predicted"/>
<dbReference type="GO" id="GO:0003676">
    <property type="term" value="F:nucleic acid binding"/>
    <property type="evidence" value="ECO:0007669"/>
    <property type="project" value="InterPro"/>
</dbReference>
<gene>
    <name evidence="1" type="ORF">NQU54_48540</name>
</gene>
<evidence type="ECO:0000313" key="2">
    <source>
        <dbReference type="Proteomes" id="UP001142400"/>
    </source>
</evidence>
<dbReference type="Gene3D" id="3.30.420.10">
    <property type="entry name" value="Ribonuclease H-like superfamily/Ribonuclease H"/>
    <property type="match status" value="1"/>
</dbReference>
<protein>
    <recommendedName>
        <fullName evidence="3">Tc1-like transposase DDE domain-containing protein</fullName>
    </recommendedName>
</protein>
<dbReference type="InterPro" id="IPR036397">
    <property type="entry name" value="RNaseH_sf"/>
</dbReference>